<dbReference type="InterPro" id="IPR022742">
    <property type="entry name" value="Hydrolase_4"/>
</dbReference>
<keyword evidence="2" id="KW-0378">Hydrolase</keyword>
<name>A0ABU5W018_9BACT</name>
<evidence type="ECO:0000313" key="2">
    <source>
        <dbReference type="EMBL" id="MEA9357165.1"/>
    </source>
</evidence>
<feature type="domain" description="Serine aminopeptidase S33" evidence="1">
    <location>
        <begin position="63"/>
        <end position="178"/>
    </location>
</feature>
<dbReference type="Gene3D" id="3.40.50.1820">
    <property type="entry name" value="alpha/beta hydrolase"/>
    <property type="match status" value="1"/>
</dbReference>
<protein>
    <submittedName>
        <fullName evidence="2">Alpha/beta hydrolase</fullName>
    </submittedName>
</protein>
<gene>
    <name evidence="2" type="ORF">SHI21_13150</name>
</gene>
<keyword evidence="3" id="KW-1185">Reference proteome</keyword>
<evidence type="ECO:0000313" key="3">
    <source>
        <dbReference type="Proteomes" id="UP001302274"/>
    </source>
</evidence>
<dbReference type="Proteomes" id="UP001302274">
    <property type="component" value="Unassembled WGS sequence"/>
</dbReference>
<dbReference type="SUPFAM" id="SSF53474">
    <property type="entry name" value="alpha/beta-Hydrolases"/>
    <property type="match status" value="1"/>
</dbReference>
<proteinExistence type="predicted"/>
<dbReference type="RefSeq" id="WP_323577059.1">
    <property type="nucleotide sequence ID" value="NZ_JAYGJQ010000002.1"/>
</dbReference>
<sequence>MGNFSKILFACLFLTGCTSLIYQPDKYLYAHPDQFKTKFEAFTFNSLDGTKLSAWKLFSKTKNPKNLLVFFHGNAQNLTSHFVNAVWMAEHGYDILIFDYRGYGLSEGKPYPKGVSEDGLAFLNYAYGDFKKGGYEKFIVYTQSLGGAIALRSLEDFNHRDEISLLVLDSTFLSPREVAREKTNRLFKYLISNDYTANPELKHLTMPVLSIHSTEDFVIAYFLGQDLFNKIPNPHKEFWTFNVRGHGDVFFVENQKYRDLFLKYVQNLK</sequence>
<evidence type="ECO:0000259" key="1">
    <source>
        <dbReference type="Pfam" id="PF12146"/>
    </source>
</evidence>
<dbReference type="PROSITE" id="PS51257">
    <property type="entry name" value="PROKAR_LIPOPROTEIN"/>
    <property type="match status" value="1"/>
</dbReference>
<dbReference type="Pfam" id="PF12146">
    <property type="entry name" value="Hydrolase_4"/>
    <property type="match status" value="1"/>
</dbReference>
<reference evidence="2 3" key="1">
    <citation type="submission" date="2023-11" db="EMBL/GenBank/DDBJ databases">
        <title>A Novel Polar Bacteriovorax (B. antarcticus) Isolated from the Biocrust in Antarctica.</title>
        <authorList>
            <person name="Mun W."/>
            <person name="Choi S.Y."/>
            <person name="Mitchell R.J."/>
        </authorList>
    </citation>
    <scope>NUCLEOTIDE SEQUENCE [LARGE SCALE GENOMIC DNA]</scope>
    <source>
        <strain evidence="2 3">PP10</strain>
    </source>
</reference>
<dbReference type="EMBL" id="JAYGJQ010000002">
    <property type="protein sequence ID" value="MEA9357165.1"/>
    <property type="molecule type" value="Genomic_DNA"/>
</dbReference>
<comment type="caution">
    <text evidence="2">The sequence shown here is derived from an EMBL/GenBank/DDBJ whole genome shotgun (WGS) entry which is preliminary data.</text>
</comment>
<dbReference type="PANTHER" id="PTHR12277">
    <property type="entry name" value="ALPHA/BETA HYDROLASE DOMAIN-CONTAINING PROTEIN"/>
    <property type="match status" value="1"/>
</dbReference>
<dbReference type="GO" id="GO:0016787">
    <property type="term" value="F:hydrolase activity"/>
    <property type="evidence" value="ECO:0007669"/>
    <property type="project" value="UniProtKB-KW"/>
</dbReference>
<accession>A0ABU5W018</accession>
<dbReference type="PANTHER" id="PTHR12277:SF81">
    <property type="entry name" value="PROTEIN ABHD13"/>
    <property type="match status" value="1"/>
</dbReference>
<dbReference type="InterPro" id="IPR029058">
    <property type="entry name" value="AB_hydrolase_fold"/>
</dbReference>
<organism evidence="2 3">
    <name type="scientific">Bacteriovorax antarcticus</name>
    <dbReference type="NCBI Taxonomy" id="3088717"/>
    <lineage>
        <taxon>Bacteria</taxon>
        <taxon>Pseudomonadati</taxon>
        <taxon>Bdellovibrionota</taxon>
        <taxon>Bacteriovoracia</taxon>
        <taxon>Bacteriovoracales</taxon>
        <taxon>Bacteriovoracaceae</taxon>
        <taxon>Bacteriovorax</taxon>
    </lineage>
</organism>